<dbReference type="Proteomes" id="UP000007054">
    <property type="component" value="Chromosome"/>
</dbReference>
<dbReference type="BioCyc" id="RCHA213810:RUM_RS05335-MONOMER"/>
<keyword evidence="3" id="KW-1185">Reference proteome</keyword>
<name>D4LCB8_RUMC1</name>
<gene>
    <name evidence="2" type="ordered locus">RUM_11120</name>
</gene>
<dbReference type="GO" id="GO:0005886">
    <property type="term" value="C:plasma membrane"/>
    <property type="evidence" value="ECO:0007669"/>
    <property type="project" value="TreeGrafter"/>
</dbReference>
<reference evidence="2" key="1">
    <citation type="submission" date="2010-03" db="EMBL/GenBank/DDBJ databases">
        <title>The genome sequence of Ruminococcus sp. 18P13.</title>
        <authorList>
            <consortium name="metaHIT consortium -- http://www.metahit.eu/"/>
            <person name="Pajon A."/>
            <person name="Turner K."/>
            <person name="Parkhill J."/>
            <person name="Bernalier A."/>
        </authorList>
    </citation>
    <scope>NUCLEOTIDE SEQUENCE [LARGE SCALE GENOMIC DNA]</scope>
    <source>
        <strain evidence="2">Type strain: 18P13</strain>
    </source>
</reference>
<protein>
    <submittedName>
        <fullName evidence="2">Uncharacterized membrane protein</fullName>
    </submittedName>
</protein>
<accession>D4LCB8</accession>
<dbReference type="InterPro" id="IPR011642">
    <property type="entry name" value="Gate_dom"/>
</dbReference>
<dbReference type="KEGG" id="rch:RUM_11120"/>
<dbReference type="AlphaFoldDB" id="D4LCB8"/>
<sequence length="171" mass="17991">MQLTSYFVPVIFGAVLLYGTYKKVPVFDAFLEGAKENLKLGVDLLPTLIALLTVVSLVKASGLTDLLTSLCAPVLSAVGFPAECIPLALIRPISGSGSLAVYESLLDSYGPDSTVGTIASVLQGSSETTFYTIALYYGTCGIRNGRHTLLCALCGDCTAFLCSCLCIRLFG</sequence>
<evidence type="ECO:0000259" key="1">
    <source>
        <dbReference type="Pfam" id="PF07670"/>
    </source>
</evidence>
<dbReference type="GeneID" id="83155858"/>
<dbReference type="PANTHER" id="PTHR35793">
    <property type="entry name" value="INNER MEMBRANE PROTEIN YJIG"/>
    <property type="match status" value="1"/>
</dbReference>
<reference evidence="2" key="2">
    <citation type="submission" date="2010-03" db="EMBL/GenBank/DDBJ databases">
        <authorList>
            <person name="Pajon A."/>
        </authorList>
    </citation>
    <scope>NUCLEOTIDE SEQUENCE</scope>
    <source>
        <strain evidence="2">Type strain: 18P13</strain>
    </source>
</reference>
<dbReference type="EMBL" id="FP929052">
    <property type="protein sequence ID" value="CBL17263.1"/>
    <property type="molecule type" value="Genomic_DNA"/>
</dbReference>
<evidence type="ECO:0000313" key="3">
    <source>
        <dbReference type="Proteomes" id="UP000007054"/>
    </source>
</evidence>
<feature type="domain" description="Nucleoside transporter/FeoB GTPase Gate" evidence="1">
    <location>
        <begin position="44"/>
        <end position="142"/>
    </location>
</feature>
<dbReference type="PANTHER" id="PTHR35793:SF2">
    <property type="entry name" value="INNER MEMBRANE PROTEIN YJIG"/>
    <property type="match status" value="1"/>
</dbReference>
<evidence type="ECO:0000313" key="2">
    <source>
        <dbReference type="EMBL" id="CBL17263.1"/>
    </source>
</evidence>
<organism evidence="2 3">
    <name type="scientific">Ruminococcus champanellensis (strain DSM 18848 / JCM 17042 / KCTC 15320 / 18P13)</name>
    <dbReference type="NCBI Taxonomy" id="213810"/>
    <lineage>
        <taxon>Bacteria</taxon>
        <taxon>Bacillati</taxon>
        <taxon>Bacillota</taxon>
        <taxon>Clostridia</taxon>
        <taxon>Eubacteriales</taxon>
        <taxon>Oscillospiraceae</taxon>
        <taxon>Ruminococcus</taxon>
    </lineage>
</organism>
<dbReference type="STRING" id="213810.RUM_11120"/>
<dbReference type="HOGENOM" id="CLU_127717_0_0_9"/>
<dbReference type="InterPro" id="IPR052549">
    <property type="entry name" value="SpmB"/>
</dbReference>
<dbReference type="PATRIC" id="fig|213810.4.peg.1012"/>
<proteinExistence type="predicted"/>
<dbReference type="Pfam" id="PF07670">
    <property type="entry name" value="Gate"/>
    <property type="match status" value="1"/>
</dbReference>
<dbReference type="RefSeq" id="WP_015558170.1">
    <property type="nucleotide sequence ID" value="NC_021039.1"/>
</dbReference>